<proteinExistence type="predicted"/>
<feature type="region of interest" description="Disordered" evidence="3">
    <location>
        <begin position="252"/>
        <end position="272"/>
    </location>
</feature>
<feature type="compositionally biased region" description="Basic and acidic residues" evidence="3">
    <location>
        <begin position="75"/>
        <end position="85"/>
    </location>
</feature>
<dbReference type="SMART" id="SM00360">
    <property type="entry name" value="RRM"/>
    <property type="match status" value="2"/>
</dbReference>
<feature type="domain" description="RRM" evidence="4">
    <location>
        <begin position="227"/>
        <end position="329"/>
    </location>
</feature>
<dbReference type="Proteomes" id="UP000807353">
    <property type="component" value="Unassembled WGS sequence"/>
</dbReference>
<protein>
    <recommendedName>
        <fullName evidence="4">RRM domain-containing protein</fullName>
    </recommendedName>
</protein>
<feature type="compositionally biased region" description="Basic and acidic residues" evidence="3">
    <location>
        <begin position="339"/>
        <end position="385"/>
    </location>
</feature>
<dbReference type="EMBL" id="MU150251">
    <property type="protein sequence ID" value="KAF9464830.1"/>
    <property type="molecule type" value="Genomic_DNA"/>
</dbReference>
<feature type="compositionally biased region" description="Acidic residues" evidence="3">
    <location>
        <begin position="40"/>
        <end position="52"/>
    </location>
</feature>
<gene>
    <name evidence="5" type="ORF">BDZ94DRAFT_1190262</name>
</gene>
<dbReference type="OrthoDB" id="439808at2759"/>
<name>A0A9P6CJZ4_9AGAR</name>
<feature type="region of interest" description="Disordered" evidence="3">
    <location>
        <begin position="332"/>
        <end position="443"/>
    </location>
</feature>
<dbReference type="Gene3D" id="3.30.70.330">
    <property type="match status" value="2"/>
</dbReference>
<reference evidence="5" key="1">
    <citation type="submission" date="2020-11" db="EMBL/GenBank/DDBJ databases">
        <authorList>
            <consortium name="DOE Joint Genome Institute"/>
            <person name="Ahrendt S."/>
            <person name="Riley R."/>
            <person name="Andreopoulos W."/>
            <person name="Labutti K."/>
            <person name="Pangilinan J."/>
            <person name="Ruiz-Duenas F.J."/>
            <person name="Barrasa J.M."/>
            <person name="Sanchez-Garcia M."/>
            <person name="Camarero S."/>
            <person name="Miyauchi S."/>
            <person name="Serrano A."/>
            <person name="Linde D."/>
            <person name="Babiker R."/>
            <person name="Drula E."/>
            <person name="Ayuso-Fernandez I."/>
            <person name="Pacheco R."/>
            <person name="Padilla G."/>
            <person name="Ferreira P."/>
            <person name="Barriuso J."/>
            <person name="Kellner H."/>
            <person name="Castanera R."/>
            <person name="Alfaro M."/>
            <person name="Ramirez L."/>
            <person name="Pisabarro A.G."/>
            <person name="Kuo A."/>
            <person name="Tritt A."/>
            <person name="Lipzen A."/>
            <person name="He G."/>
            <person name="Yan M."/>
            <person name="Ng V."/>
            <person name="Cullen D."/>
            <person name="Martin F."/>
            <person name="Rosso M.-N."/>
            <person name="Henrissat B."/>
            <person name="Hibbett D."/>
            <person name="Martinez A.T."/>
            <person name="Grigoriev I.V."/>
        </authorList>
    </citation>
    <scope>NUCLEOTIDE SEQUENCE</scope>
    <source>
        <strain evidence="5">CBS 247.69</strain>
    </source>
</reference>
<feature type="compositionally biased region" description="Low complexity" evidence="3">
    <location>
        <begin position="8"/>
        <end position="21"/>
    </location>
</feature>
<dbReference type="PANTHER" id="PTHR23236:SF95">
    <property type="entry name" value="NUCLEOLAR PROTEIN 13"/>
    <property type="match status" value="1"/>
</dbReference>
<dbReference type="InterPro" id="IPR035979">
    <property type="entry name" value="RBD_domain_sf"/>
</dbReference>
<comment type="caution">
    <text evidence="5">The sequence shown here is derived from an EMBL/GenBank/DDBJ whole genome shotgun (WGS) entry which is preliminary data.</text>
</comment>
<dbReference type="PANTHER" id="PTHR23236">
    <property type="entry name" value="EUKARYOTIC TRANSLATION INITIATION FACTOR 4B/4H"/>
    <property type="match status" value="1"/>
</dbReference>
<feature type="non-terminal residue" evidence="5">
    <location>
        <position position="443"/>
    </location>
</feature>
<dbReference type="PROSITE" id="PS50102">
    <property type="entry name" value="RRM"/>
    <property type="match status" value="2"/>
</dbReference>
<evidence type="ECO:0000256" key="1">
    <source>
        <dbReference type="ARBA" id="ARBA00022884"/>
    </source>
</evidence>
<evidence type="ECO:0000313" key="6">
    <source>
        <dbReference type="Proteomes" id="UP000807353"/>
    </source>
</evidence>
<accession>A0A9P6CJZ4</accession>
<sequence length="443" mass="48710">MFAPTKMSSSSSASTSSASSEPPSPAPLKRKRKEVAAADSDADSDDLDDNLSDAEPSPEVPVLSHAEKRRQKKKEKLERIEESAAKKRKLTDGTAAPTNPGKRQNSVWVGNMAFKTTQENLRTFFEGVGEITRINMPTKAPAGPGMKPENRGFAYVDFALPEGKIGAIARSELPLLGRKLLIKDGDDFAGRPAAPGAEGTGVGADISKTHSKTAQKILRAQKQPPAPTLFLGNLGFETTEKAIRELFEAHRVLPKKPKDDPEENEEKKKEQTKDVWLRKVRMGTFEDSGLCKGFAFVDFTTIEHATAVLINPKNHLLNGRKLVVEYAGADAVRRGAPKVKREEGSTPTRRKDTQHRGSRPDRPDRRQHDSSWSKPKEDLSEKPVVVDDQQPTKHRYGERNEQTQPMNGKQKGPRVRPKPGAALALAKRESAAIVPSKGQKITF</sequence>
<dbReference type="AlphaFoldDB" id="A0A9P6CJZ4"/>
<keyword evidence="6" id="KW-1185">Reference proteome</keyword>
<feature type="region of interest" description="Disordered" evidence="3">
    <location>
        <begin position="1"/>
        <end position="107"/>
    </location>
</feature>
<evidence type="ECO:0000256" key="2">
    <source>
        <dbReference type="PROSITE-ProRule" id="PRU00176"/>
    </source>
</evidence>
<evidence type="ECO:0000256" key="3">
    <source>
        <dbReference type="SAM" id="MobiDB-lite"/>
    </source>
</evidence>
<evidence type="ECO:0000259" key="4">
    <source>
        <dbReference type="PROSITE" id="PS50102"/>
    </source>
</evidence>
<organism evidence="5 6">
    <name type="scientific">Collybia nuda</name>
    <dbReference type="NCBI Taxonomy" id="64659"/>
    <lineage>
        <taxon>Eukaryota</taxon>
        <taxon>Fungi</taxon>
        <taxon>Dikarya</taxon>
        <taxon>Basidiomycota</taxon>
        <taxon>Agaricomycotina</taxon>
        <taxon>Agaricomycetes</taxon>
        <taxon>Agaricomycetidae</taxon>
        <taxon>Agaricales</taxon>
        <taxon>Tricholomatineae</taxon>
        <taxon>Clitocybaceae</taxon>
        <taxon>Collybia</taxon>
    </lineage>
</organism>
<evidence type="ECO:0000313" key="5">
    <source>
        <dbReference type="EMBL" id="KAF9464830.1"/>
    </source>
</evidence>
<keyword evidence="1 2" id="KW-0694">RNA-binding</keyword>
<dbReference type="InterPro" id="IPR012677">
    <property type="entry name" value="Nucleotide-bd_a/b_plait_sf"/>
</dbReference>
<feature type="domain" description="RRM" evidence="4">
    <location>
        <begin position="105"/>
        <end position="187"/>
    </location>
</feature>
<dbReference type="GO" id="GO:0005730">
    <property type="term" value="C:nucleolus"/>
    <property type="evidence" value="ECO:0007669"/>
    <property type="project" value="TreeGrafter"/>
</dbReference>
<dbReference type="InterPro" id="IPR000504">
    <property type="entry name" value="RRM_dom"/>
</dbReference>
<dbReference type="SUPFAM" id="SSF54928">
    <property type="entry name" value="RNA-binding domain, RBD"/>
    <property type="match status" value="2"/>
</dbReference>
<dbReference type="Pfam" id="PF00076">
    <property type="entry name" value="RRM_1"/>
    <property type="match status" value="1"/>
</dbReference>
<dbReference type="GO" id="GO:0003723">
    <property type="term" value="F:RNA binding"/>
    <property type="evidence" value="ECO:0007669"/>
    <property type="project" value="UniProtKB-UniRule"/>
</dbReference>